<evidence type="ECO:0000313" key="7">
    <source>
        <dbReference type="EMBL" id="CAF3612250.1"/>
    </source>
</evidence>
<dbReference type="Proteomes" id="UP000663823">
    <property type="component" value="Unassembled WGS sequence"/>
</dbReference>
<evidence type="ECO:0000313" key="2">
    <source>
        <dbReference type="EMBL" id="CAF0973583.1"/>
    </source>
</evidence>
<evidence type="ECO:0000313" key="11">
    <source>
        <dbReference type="Proteomes" id="UP000663870"/>
    </source>
</evidence>
<organism evidence="1 10">
    <name type="scientific">Rotaria sordida</name>
    <dbReference type="NCBI Taxonomy" id="392033"/>
    <lineage>
        <taxon>Eukaryota</taxon>
        <taxon>Metazoa</taxon>
        <taxon>Spiralia</taxon>
        <taxon>Gnathifera</taxon>
        <taxon>Rotifera</taxon>
        <taxon>Eurotatoria</taxon>
        <taxon>Bdelloidea</taxon>
        <taxon>Philodinida</taxon>
        <taxon>Philodinidae</taxon>
        <taxon>Rotaria</taxon>
    </lineage>
</organism>
<dbReference type="EMBL" id="CAJNOO010000543">
    <property type="protein sequence ID" value="CAF0973583.1"/>
    <property type="molecule type" value="Genomic_DNA"/>
</dbReference>
<dbReference type="Proteomes" id="UP000663874">
    <property type="component" value="Unassembled WGS sequence"/>
</dbReference>
<dbReference type="EMBL" id="CAJNOL010000669">
    <property type="protein sequence ID" value="CAF1159697.1"/>
    <property type="molecule type" value="Genomic_DNA"/>
</dbReference>
<name>A0A814DN65_9BILA</name>
<dbReference type="Proteomes" id="UP000663836">
    <property type="component" value="Unassembled WGS sequence"/>
</dbReference>
<evidence type="ECO:0000313" key="10">
    <source>
        <dbReference type="Proteomes" id="UP000663864"/>
    </source>
</evidence>
<evidence type="ECO:0000313" key="3">
    <source>
        <dbReference type="EMBL" id="CAF1011799.1"/>
    </source>
</evidence>
<dbReference type="Proteomes" id="UP000663870">
    <property type="component" value="Unassembled WGS sequence"/>
</dbReference>
<dbReference type="Proteomes" id="UP000663889">
    <property type="component" value="Unassembled WGS sequence"/>
</dbReference>
<comment type="caution">
    <text evidence="1">The sequence shown here is derived from an EMBL/GenBank/DDBJ whole genome shotgun (WGS) entry which is preliminary data.</text>
</comment>
<evidence type="ECO:0000313" key="9">
    <source>
        <dbReference type="EMBL" id="CAF3981586.1"/>
    </source>
</evidence>
<accession>A0A814DN65</accession>
<dbReference type="EMBL" id="CAJOBE010005678">
    <property type="protein sequence ID" value="CAF3981586.1"/>
    <property type="molecule type" value="Genomic_DNA"/>
</dbReference>
<protein>
    <submittedName>
        <fullName evidence="1">Uncharacterized protein</fullName>
    </submittedName>
</protein>
<evidence type="ECO:0000313" key="4">
    <source>
        <dbReference type="EMBL" id="CAF1139572.1"/>
    </source>
</evidence>
<dbReference type="EMBL" id="CAJNOT010000363">
    <property type="protein sequence ID" value="CAF0955122.1"/>
    <property type="molecule type" value="Genomic_DNA"/>
</dbReference>
<proteinExistence type="predicted"/>
<dbReference type="EMBL" id="CAJOBD010000880">
    <property type="protein sequence ID" value="CAF3731367.1"/>
    <property type="molecule type" value="Genomic_DNA"/>
</dbReference>
<dbReference type="AlphaFoldDB" id="A0A814DN65"/>
<dbReference type="EMBL" id="CAJNOL010000681">
    <property type="protein sequence ID" value="CAF1164266.1"/>
    <property type="molecule type" value="Genomic_DNA"/>
</dbReference>
<keyword evidence="11" id="KW-1185">Reference proteome</keyword>
<dbReference type="Proteomes" id="UP000663882">
    <property type="component" value="Unassembled WGS sequence"/>
</dbReference>
<dbReference type="Proteomes" id="UP000663854">
    <property type="component" value="Unassembled WGS sequence"/>
</dbReference>
<sequence>MIHTDQYQNQLENLPQDAFQQMIMKHMTIPEHALSNDNNLQSLLEPTVRRRFCCMNPVSGRKRFIRDLARKQ</sequence>
<evidence type="ECO:0000313" key="1">
    <source>
        <dbReference type="EMBL" id="CAF0955122.1"/>
    </source>
</evidence>
<reference evidence="1" key="1">
    <citation type="submission" date="2021-02" db="EMBL/GenBank/DDBJ databases">
        <authorList>
            <person name="Nowell W R."/>
        </authorList>
    </citation>
    <scope>NUCLEOTIDE SEQUENCE</scope>
</reference>
<dbReference type="EMBL" id="CAJOAX010000550">
    <property type="protein sequence ID" value="CAF3612250.1"/>
    <property type="molecule type" value="Genomic_DNA"/>
</dbReference>
<evidence type="ECO:0000313" key="6">
    <source>
        <dbReference type="EMBL" id="CAF1164266.1"/>
    </source>
</evidence>
<gene>
    <name evidence="9" type="ORF">FNK824_LOCUS24894</name>
    <name evidence="8" type="ORF">JBS370_LOCUS11433</name>
    <name evidence="5" type="ORF">JXQ802_LOCUS22188</name>
    <name evidence="6" type="ORF">JXQ802_LOCUS22431</name>
    <name evidence="7" type="ORF">OTI717_LOCUS7364</name>
    <name evidence="3" type="ORF">PYM288_LOCUS15145</name>
    <name evidence="2" type="ORF">RFH988_LOCUS12759</name>
    <name evidence="4" type="ORF">SEV965_LOCUS17860</name>
    <name evidence="1" type="ORF">ZHD862_LOCUS10220</name>
</gene>
<dbReference type="OrthoDB" id="9989407at2759"/>
<evidence type="ECO:0000313" key="8">
    <source>
        <dbReference type="EMBL" id="CAF3731367.1"/>
    </source>
</evidence>
<dbReference type="EMBL" id="CAJNOH010000355">
    <property type="protein sequence ID" value="CAF1011799.1"/>
    <property type="molecule type" value="Genomic_DNA"/>
</dbReference>
<dbReference type="Proteomes" id="UP000663864">
    <property type="component" value="Unassembled WGS sequence"/>
</dbReference>
<dbReference type="EMBL" id="CAJNOU010001039">
    <property type="protein sequence ID" value="CAF1139572.1"/>
    <property type="molecule type" value="Genomic_DNA"/>
</dbReference>
<evidence type="ECO:0000313" key="5">
    <source>
        <dbReference type="EMBL" id="CAF1159697.1"/>
    </source>
</evidence>